<dbReference type="SMART" id="SM00421">
    <property type="entry name" value="HTH_LUXR"/>
    <property type="match status" value="1"/>
</dbReference>
<dbReference type="RefSeq" id="WP_241041123.1">
    <property type="nucleotide sequence ID" value="NZ_BAAAJF010000063.1"/>
</dbReference>
<dbReference type="InterPro" id="IPR000792">
    <property type="entry name" value="Tscrpt_reg_LuxR_C"/>
</dbReference>
<accession>A0ABS9TPK9</accession>
<evidence type="ECO:0000313" key="6">
    <source>
        <dbReference type="EMBL" id="MCH6170318.1"/>
    </source>
</evidence>
<feature type="region of interest" description="Disordered" evidence="4">
    <location>
        <begin position="148"/>
        <end position="168"/>
    </location>
</feature>
<dbReference type="Gene3D" id="1.10.10.10">
    <property type="entry name" value="Winged helix-like DNA-binding domain superfamily/Winged helix DNA-binding domain"/>
    <property type="match status" value="1"/>
</dbReference>
<dbReference type="PRINTS" id="PR00038">
    <property type="entry name" value="HTHLUXR"/>
</dbReference>
<keyword evidence="2" id="KW-0238">DNA-binding</keyword>
<evidence type="ECO:0000256" key="3">
    <source>
        <dbReference type="ARBA" id="ARBA00023163"/>
    </source>
</evidence>
<dbReference type="SUPFAM" id="SSF55781">
    <property type="entry name" value="GAF domain-like"/>
    <property type="match status" value="1"/>
</dbReference>
<sequence>MPQFTGAHQSALRRTVIGCRRLTGLPVVFAGPVDSAGVVLNEASGMRTGALDGLLVARDSGLGGRAVQLGRPVSVHDYSAADTISHDYDRQVSAEGLVSLVAIPVSTGRGVRAVLYGALRRRGPLGDRTIGQLSDAASALARELTRRDDELATPDIGGPAAEPSNSRDDLRSLVAEVSELATRIEDPGLSTEIATACRRLQEASRLHGRRVPGPSLSARELDVLGLASTGCRNEEIADLLTMSITSVKAQLRSTMRKFGVHSRHAAVSAARANGLMP</sequence>
<keyword evidence="1" id="KW-0805">Transcription regulation</keyword>
<dbReference type="InterPro" id="IPR029016">
    <property type="entry name" value="GAF-like_dom_sf"/>
</dbReference>
<gene>
    <name evidence="6" type="ORF">MMF94_31845</name>
</gene>
<evidence type="ECO:0000256" key="4">
    <source>
        <dbReference type="SAM" id="MobiDB-lite"/>
    </source>
</evidence>
<dbReference type="Proteomes" id="UP001299970">
    <property type="component" value="Unassembled WGS sequence"/>
</dbReference>
<dbReference type="EMBL" id="JAKXMK010000031">
    <property type="protein sequence ID" value="MCH6170318.1"/>
    <property type="molecule type" value="Genomic_DNA"/>
</dbReference>
<reference evidence="6 7" key="1">
    <citation type="submission" date="2022-03" db="EMBL/GenBank/DDBJ databases">
        <title>Pseudonocardia alaer sp. nov., a novel actinomycete isolated from reed forest soil.</title>
        <authorList>
            <person name="Wang L."/>
        </authorList>
    </citation>
    <scope>NUCLEOTIDE SEQUENCE [LARGE SCALE GENOMIC DNA]</scope>
    <source>
        <strain evidence="6 7">Y-16303</strain>
    </source>
</reference>
<evidence type="ECO:0000256" key="1">
    <source>
        <dbReference type="ARBA" id="ARBA00023015"/>
    </source>
</evidence>
<protein>
    <submittedName>
        <fullName evidence="6">LuxR C-terminal-related transcriptional regulator</fullName>
    </submittedName>
</protein>
<dbReference type="CDD" id="cd06170">
    <property type="entry name" value="LuxR_C_like"/>
    <property type="match status" value="1"/>
</dbReference>
<organism evidence="6 7">
    <name type="scientific">Pseudonocardia alaniniphila</name>
    <dbReference type="NCBI Taxonomy" id="75291"/>
    <lineage>
        <taxon>Bacteria</taxon>
        <taxon>Bacillati</taxon>
        <taxon>Actinomycetota</taxon>
        <taxon>Actinomycetes</taxon>
        <taxon>Pseudonocardiales</taxon>
        <taxon>Pseudonocardiaceae</taxon>
        <taxon>Pseudonocardia</taxon>
    </lineage>
</organism>
<dbReference type="SUPFAM" id="SSF46894">
    <property type="entry name" value="C-terminal effector domain of the bipartite response regulators"/>
    <property type="match status" value="1"/>
</dbReference>
<proteinExistence type="predicted"/>
<evidence type="ECO:0000313" key="7">
    <source>
        <dbReference type="Proteomes" id="UP001299970"/>
    </source>
</evidence>
<feature type="domain" description="HTH luxR-type" evidence="5">
    <location>
        <begin position="209"/>
        <end position="274"/>
    </location>
</feature>
<dbReference type="Gene3D" id="3.30.450.40">
    <property type="match status" value="1"/>
</dbReference>
<dbReference type="PANTHER" id="PTHR44688">
    <property type="entry name" value="DNA-BINDING TRANSCRIPTIONAL ACTIVATOR DEVR_DOSR"/>
    <property type="match status" value="1"/>
</dbReference>
<keyword evidence="3" id="KW-0804">Transcription</keyword>
<dbReference type="PROSITE" id="PS50043">
    <property type="entry name" value="HTH_LUXR_2"/>
    <property type="match status" value="1"/>
</dbReference>
<dbReference type="Pfam" id="PF00196">
    <property type="entry name" value="GerE"/>
    <property type="match status" value="1"/>
</dbReference>
<evidence type="ECO:0000256" key="2">
    <source>
        <dbReference type="ARBA" id="ARBA00023125"/>
    </source>
</evidence>
<dbReference type="PANTHER" id="PTHR44688:SF16">
    <property type="entry name" value="DNA-BINDING TRANSCRIPTIONAL ACTIVATOR DEVR_DOSR"/>
    <property type="match status" value="1"/>
</dbReference>
<evidence type="ECO:0000259" key="5">
    <source>
        <dbReference type="PROSITE" id="PS50043"/>
    </source>
</evidence>
<dbReference type="PROSITE" id="PS00622">
    <property type="entry name" value="HTH_LUXR_1"/>
    <property type="match status" value="1"/>
</dbReference>
<keyword evidence="7" id="KW-1185">Reference proteome</keyword>
<name>A0ABS9TPK9_9PSEU</name>
<comment type="caution">
    <text evidence="6">The sequence shown here is derived from an EMBL/GenBank/DDBJ whole genome shotgun (WGS) entry which is preliminary data.</text>
</comment>
<dbReference type="InterPro" id="IPR016032">
    <property type="entry name" value="Sig_transdc_resp-reg_C-effctor"/>
</dbReference>
<dbReference type="InterPro" id="IPR036388">
    <property type="entry name" value="WH-like_DNA-bd_sf"/>
</dbReference>